<organism evidence="1 2">
    <name type="scientific">Araneus ventricosus</name>
    <name type="common">Orbweaver spider</name>
    <name type="synonym">Epeira ventricosa</name>
    <dbReference type="NCBI Taxonomy" id="182803"/>
    <lineage>
        <taxon>Eukaryota</taxon>
        <taxon>Metazoa</taxon>
        <taxon>Ecdysozoa</taxon>
        <taxon>Arthropoda</taxon>
        <taxon>Chelicerata</taxon>
        <taxon>Arachnida</taxon>
        <taxon>Araneae</taxon>
        <taxon>Araneomorphae</taxon>
        <taxon>Entelegynae</taxon>
        <taxon>Araneoidea</taxon>
        <taxon>Araneidae</taxon>
        <taxon>Araneus</taxon>
    </lineage>
</organism>
<accession>A0A4Y2ARF9</accession>
<reference evidence="1 2" key="1">
    <citation type="journal article" date="2019" name="Sci. Rep.">
        <title>Orb-weaving spider Araneus ventricosus genome elucidates the spidroin gene catalogue.</title>
        <authorList>
            <person name="Kono N."/>
            <person name="Nakamura H."/>
            <person name="Ohtoshi R."/>
            <person name="Moran D.A.P."/>
            <person name="Shinohara A."/>
            <person name="Yoshida Y."/>
            <person name="Fujiwara M."/>
            <person name="Mori M."/>
            <person name="Tomita M."/>
            <person name="Arakawa K."/>
        </authorList>
    </citation>
    <scope>NUCLEOTIDE SEQUENCE [LARGE SCALE GENOMIC DNA]</scope>
</reference>
<dbReference type="Proteomes" id="UP000499080">
    <property type="component" value="Unassembled WGS sequence"/>
</dbReference>
<name>A0A4Y2ARF9_ARAVE</name>
<evidence type="ECO:0000313" key="2">
    <source>
        <dbReference type="Proteomes" id="UP000499080"/>
    </source>
</evidence>
<proteinExistence type="predicted"/>
<dbReference type="EMBL" id="BGPR01000028">
    <property type="protein sequence ID" value="GBL82288.1"/>
    <property type="molecule type" value="Genomic_DNA"/>
</dbReference>
<keyword evidence="2" id="KW-1185">Reference proteome</keyword>
<gene>
    <name evidence="1" type="ORF">AVEN_252457_1</name>
</gene>
<protein>
    <submittedName>
        <fullName evidence="1">Uncharacterized protein</fullName>
    </submittedName>
</protein>
<sequence>MNCPSRTRKRERESVAMAMLSAGLRDYLSNGVGALEDQSGSQLLLPQDRGEGDPITTLLFLPSKVSISATEYAQRLVIRRTTIFRAVLWILRHKYGVGPTANEKSE</sequence>
<dbReference type="AlphaFoldDB" id="A0A4Y2ARF9"/>
<evidence type="ECO:0000313" key="1">
    <source>
        <dbReference type="EMBL" id="GBL82288.1"/>
    </source>
</evidence>
<comment type="caution">
    <text evidence="1">The sequence shown here is derived from an EMBL/GenBank/DDBJ whole genome shotgun (WGS) entry which is preliminary data.</text>
</comment>